<dbReference type="Proteomes" id="UP000308600">
    <property type="component" value="Unassembled WGS sequence"/>
</dbReference>
<organism evidence="1 2">
    <name type="scientific">Pluteus cervinus</name>
    <dbReference type="NCBI Taxonomy" id="181527"/>
    <lineage>
        <taxon>Eukaryota</taxon>
        <taxon>Fungi</taxon>
        <taxon>Dikarya</taxon>
        <taxon>Basidiomycota</taxon>
        <taxon>Agaricomycotina</taxon>
        <taxon>Agaricomycetes</taxon>
        <taxon>Agaricomycetidae</taxon>
        <taxon>Agaricales</taxon>
        <taxon>Pluteineae</taxon>
        <taxon>Pluteaceae</taxon>
        <taxon>Pluteus</taxon>
    </lineage>
</organism>
<evidence type="ECO:0000313" key="2">
    <source>
        <dbReference type="Proteomes" id="UP000308600"/>
    </source>
</evidence>
<name>A0ACD3ALV2_9AGAR</name>
<keyword evidence="2" id="KW-1185">Reference proteome</keyword>
<sequence length="288" mass="32610">MVEGNSLLLSYTCTTIGPSEHHMDSSTTVPFLPPELERIIFLHAAYTDIKNVSHYLVVAKRVQNWVMGAVFEVMVLHSKRMYPKEFTLDQLKEYGHHVQHLLLSNWAGDLTVAQYLTFCPNIENLALWTGVYSDDTIQAISHLSLKRLSIDITQLSEPDILTPQLISAFANITHLDLANAILMWTQCEALIHFRSLTHLAIFYATETEVLKTILERVEGLKVIIWLSGSISGLGETPEGAPEEVEDIRIVALECSYVKDWEDGARGEEDMWTLSDKIVEARRERSQIS</sequence>
<proteinExistence type="predicted"/>
<dbReference type="EMBL" id="ML208391">
    <property type="protein sequence ID" value="TFK66903.1"/>
    <property type="molecule type" value="Genomic_DNA"/>
</dbReference>
<evidence type="ECO:0000313" key="1">
    <source>
        <dbReference type="EMBL" id="TFK66903.1"/>
    </source>
</evidence>
<reference evidence="1 2" key="1">
    <citation type="journal article" date="2019" name="Nat. Ecol. Evol.">
        <title>Megaphylogeny resolves global patterns of mushroom evolution.</title>
        <authorList>
            <person name="Varga T."/>
            <person name="Krizsan K."/>
            <person name="Foldi C."/>
            <person name="Dima B."/>
            <person name="Sanchez-Garcia M."/>
            <person name="Sanchez-Ramirez S."/>
            <person name="Szollosi G.J."/>
            <person name="Szarkandi J.G."/>
            <person name="Papp V."/>
            <person name="Albert L."/>
            <person name="Andreopoulos W."/>
            <person name="Angelini C."/>
            <person name="Antonin V."/>
            <person name="Barry K.W."/>
            <person name="Bougher N.L."/>
            <person name="Buchanan P."/>
            <person name="Buyck B."/>
            <person name="Bense V."/>
            <person name="Catcheside P."/>
            <person name="Chovatia M."/>
            <person name="Cooper J."/>
            <person name="Damon W."/>
            <person name="Desjardin D."/>
            <person name="Finy P."/>
            <person name="Geml J."/>
            <person name="Haridas S."/>
            <person name="Hughes K."/>
            <person name="Justo A."/>
            <person name="Karasinski D."/>
            <person name="Kautmanova I."/>
            <person name="Kiss B."/>
            <person name="Kocsube S."/>
            <person name="Kotiranta H."/>
            <person name="LaButti K.M."/>
            <person name="Lechner B.E."/>
            <person name="Liimatainen K."/>
            <person name="Lipzen A."/>
            <person name="Lukacs Z."/>
            <person name="Mihaltcheva S."/>
            <person name="Morgado L.N."/>
            <person name="Niskanen T."/>
            <person name="Noordeloos M.E."/>
            <person name="Ohm R.A."/>
            <person name="Ortiz-Santana B."/>
            <person name="Ovrebo C."/>
            <person name="Racz N."/>
            <person name="Riley R."/>
            <person name="Savchenko A."/>
            <person name="Shiryaev A."/>
            <person name="Soop K."/>
            <person name="Spirin V."/>
            <person name="Szebenyi C."/>
            <person name="Tomsovsky M."/>
            <person name="Tulloss R.E."/>
            <person name="Uehling J."/>
            <person name="Grigoriev I.V."/>
            <person name="Vagvolgyi C."/>
            <person name="Papp T."/>
            <person name="Martin F.M."/>
            <person name="Miettinen O."/>
            <person name="Hibbett D.S."/>
            <person name="Nagy L.G."/>
        </authorList>
    </citation>
    <scope>NUCLEOTIDE SEQUENCE [LARGE SCALE GENOMIC DNA]</scope>
    <source>
        <strain evidence="1 2">NL-1719</strain>
    </source>
</reference>
<gene>
    <name evidence="1" type="ORF">BDN72DRAFT_126969</name>
</gene>
<protein>
    <submittedName>
        <fullName evidence="1">Uncharacterized protein</fullName>
    </submittedName>
</protein>
<accession>A0ACD3ALV2</accession>